<gene>
    <name evidence="1" type="ORF">EII39_00830</name>
</gene>
<evidence type="ECO:0000313" key="1">
    <source>
        <dbReference type="EMBL" id="RRC93902.1"/>
    </source>
</evidence>
<reference evidence="1 2" key="1">
    <citation type="submission" date="2018-11" db="EMBL/GenBank/DDBJ databases">
        <title>Genomes From Bacteria Associated with the Canine Oral Cavity: a Test Case for Automated Genome-Based Taxonomic Assignment.</title>
        <authorList>
            <person name="Coil D.A."/>
            <person name="Jospin G."/>
            <person name="Darling A.E."/>
            <person name="Wallis C."/>
            <person name="Davis I.J."/>
            <person name="Harris S."/>
            <person name="Eisen J.A."/>
            <person name="Holcombe L.J."/>
            <person name="O'Flynn C."/>
        </authorList>
    </citation>
    <scope>NUCLEOTIDE SEQUENCE [LARGE SCALE GENOMIC DNA]</scope>
    <source>
        <strain evidence="1 2">OH953</strain>
    </source>
</reference>
<proteinExistence type="predicted"/>
<sequence length="68" mass="7553">MSIRFPNNWSGHPSSLFYDVEALGEVSSLESKMPDWGVPKILLSAGNFTLLENTIKLHQHRLAAGHCC</sequence>
<dbReference type="EMBL" id="RQZI01000001">
    <property type="protein sequence ID" value="RRC93902.1"/>
    <property type="molecule type" value="Genomic_DNA"/>
</dbReference>
<dbReference type="Proteomes" id="UP000277597">
    <property type="component" value="Unassembled WGS sequence"/>
</dbReference>
<name>A0A3P1SC78_STRSA</name>
<evidence type="ECO:0000313" key="2">
    <source>
        <dbReference type="Proteomes" id="UP000277597"/>
    </source>
</evidence>
<dbReference type="AlphaFoldDB" id="A0A3P1SC78"/>
<comment type="caution">
    <text evidence="1">The sequence shown here is derived from an EMBL/GenBank/DDBJ whole genome shotgun (WGS) entry which is preliminary data.</text>
</comment>
<accession>A0A3P1SC78</accession>
<organism evidence="1 2">
    <name type="scientific">Streptococcus sanguinis</name>
    <dbReference type="NCBI Taxonomy" id="1305"/>
    <lineage>
        <taxon>Bacteria</taxon>
        <taxon>Bacillati</taxon>
        <taxon>Bacillota</taxon>
        <taxon>Bacilli</taxon>
        <taxon>Lactobacillales</taxon>
        <taxon>Streptococcaceae</taxon>
        <taxon>Streptococcus</taxon>
    </lineage>
</organism>
<protein>
    <submittedName>
        <fullName evidence="1">Uncharacterized protein</fullName>
    </submittedName>
</protein>
<dbReference type="RefSeq" id="WP_124764508.1">
    <property type="nucleotide sequence ID" value="NZ_JAKUVB010000001.1"/>
</dbReference>